<dbReference type="PROSITE" id="PS51381">
    <property type="entry name" value="C2_B9"/>
    <property type="match status" value="1"/>
</dbReference>
<dbReference type="EMBL" id="CAJZBQ010000053">
    <property type="protein sequence ID" value="CAG9331657.1"/>
    <property type="molecule type" value="Genomic_DNA"/>
</dbReference>
<dbReference type="PANTHER" id="PTHR12968">
    <property type="entry name" value="B9 DOMAIN-CONTAINING"/>
    <property type="match status" value="1"/>
</dbReference>
<dbReference type="GO" id="GO:0060271">
    <property type="term" value="P:cilium assembly"/>
    <property type="evidence" value="ECO:0007669"/>
    <property type="project" value="TreeGrafter"/>
</dbReference>
<dbReference type="InterPro" id="IPR010796">
    <property type="entry name" value="C2_B9-type_dom"/>
</dbReference>
<keyword evidence="4" id="KW-0206">Cytoskeleton</keyword>
<dbReference type="Pfam" id="PF07162">
    <property type="entry name" value="B9-C2"/>
    <property type="match status" value="1"/>
</dbReference>
<dbReference type="AlphaFoldDB" id="A0AAU9K183"/>
<sequence>MDSVFRTPQVHVIGEIIGASGFASTKVYARWRMNVGHDWRLLSGIDNGETFYDCTEHVEDISVFEHPLDLHYACKTISGWPKFDVEVWTVDTHGRHSIAGYGCLTLPMSPGQYELDVLLWRPEGGIYEKLTSFFLSANPELVHKNMVISGNDRFGLQTISTGKVMLRVGVIVKDFNLHGVLM</sequence>
<dbReference type="PANTHER" id="PTHR12968:SF2">
    <property type="entry name" value="B9 DOMAIN-CONTAINING PROTEIN 2"/>
    <property type="match status" value="1"/>
</dbReference>
<comment type="caution">
    <text evidence="7">The sequence shown here is derived from an EMBL/GenBank/DDBJ whole genome shotgun (WGS) entry which is preliminary data.</text>
</comment>
<name>A0AAU9K183_9CILI</name>
<evidence type="ECO:0000256" key="3">
    <source>
        <dbReference type="ARBA" id="ARBA00022794"/>
    </source>
</evidence>
<organism evidence="7 8">
    <name type="scientific">Blepharisma stoltei</name>
    <dbReference type="NCBI Taxonomy" id="1481888"/>
    <lineage>
        <taxon>Eukaryota</taxon>
        <taxon>Sar</taxon>
        <taxon>Alveolata</taxon>
        <taxon>Ciliophora</taxon>
        <taxon>Postciliodesmatophora</taxon>
        <taxon>Heterotrichea</taxon>
        <taxon>Heterotrichida</taxon>
        <taxon>Blepharismidae</taxon>
        <taxon>Blepharisma</taxon>
    </lineage>
</organism>
<proteinExistence type="predicted"/>
<accession>A0AAU9K183</accession>
<evidence type="ECO:0000256" key="6">
    <source>
        <dbReference type="ARBA" id="ARBA00039272"/>
    </source>
</evidence>
<gene>
    <name evidence="7" type="ORF">BSTOLATCC_MIC53722</name>
</gene>
<keyword evidence="2" id="KW-0963">Cytoplasm</keyword>
<evidence type="ECO:0000256" key="1">
    <source>
        <dbReference type="ARBA" id="ARBA00004120"/>
    </source>
</evidence>
<evidence type="ECO:0000256" key="5">
    <source>
        <dbReference type="ARBA" id="ARBA00023273"/>
    </source>
</evidence>
<evidence type="ECO:0000256" key="4">
    <source>
        <dbReference type="ARBA" id="ARBA00023212"/>
    </source>
</evidence>
<dbReference type="GO" id="GO:0036038">
    <property type="term" value="C:MKS complex"/>
    <property type="evidence" value="ECO:0007669"/>
    <property type="project" value="TreeGrafter"/>
</dbReference>
<keyword evidence="8" id="KW-1185">Reference proteome</keyword>
<comment type="subcellular location">
    <subcellularLocation>
        <location evidence="1">Cytoplasm</location>
        <location evidence="1">Cytoskeleton</location>
        <location evidence="1">Cilium basal body</location>
    </subcellularLocation>
</comment>
<reference evidence="7" key="1">
    <citation type="submission" date="2021-09" db="EMBL/GenBank/DDBJ databases">
        <authorList>
            <consortium name="AG Swart"/>
            <person name="Singh M."/>
            <person name="Singh A."/>
            <person name="Seah K."/>
            <person name="Emmerich C."/>
        </authorList>
    </citation>
    <scope>NUCLEOTIDE SEQUENCE</scope>
    <source>
        <strain evidence="7">ATCC30299</strain>
    </source>
</reference>
<protein>
    <recommendedName>
        <fullName evidence="6">B9 domain-containing protein 2</fullName>
    </recommendedName>
</protein>
<keyword evidence="3" id="KW-0970">Cilium biogenesis/degradation</keyword>
<keyword evidence="5" id="KW-0966">Cell projection</keyword>
<evidence type="ECO:0000313" key="7">
    <source>
        <dbReference type="EMBL" id="CAG9331657.1"/>
    </source>
</evidence>
<evidence type="ECO:0000256" key="2">
    <source>
        <dbReference type="ARBA" id="ARBA00022490"/>
    </source>
</evidence>
<evidence type="ECO:0000313" key="8">
    <source>
        <dbReference type="Proteomes" id="UP001162131"/>
    </source>
</evidence>
<dbReference type="Proteomes" id="UP001162131">
    <property type="component" value="Unassembled WGS sequence"/>
</dbReference>